<keyword evidence="2" id="KW-0472">Membrane</keyword>
<dbReference type="Pfam" id="PF00144">
    <property type="entry name" value="Beta-lactamase"/>
    <property type="match status" value="1"/>
</dbReference>
<dbReference type="RefSeq" id="WP_200605608.1">
    <property type="nucleotide sequence ID" value="NZ_CP071517.1"/>
</dbReference>
<name>A0ABX7RH30_9GAMM</name>
<feature type="signal peptide" evidence="3">
    <location>
        <begin position="1"/>
        <end position="21"/>
    </location>
</feature>
<dbReference type="InterPro" id="IPR012338">
    <property type="entry name" value="Beta-lactam/transpept-like"/>
</dbReference>
<reference evidence="5 6" key="1">
    <citation type="submission" date="2021-02" db="EMBL/GenBank/DDBJ databases">
        <title>Lysobacter arenosi sp. nov., isolated from soil of gangwondo yeongwol, south Korea.</title>
        <authorList>
            <person name="Kim K.R."/>
            <person name="Kim K.H."/>
            <person name="Jeon C.O."/>
        </authorList>
    </citation>
    <scope>NUCLEOTIDE SEQUENCE [LARGE SCALE GENOMIC DNA]</scope>
    <source>
        <strain evidence="5 6">R7</strain>
    </source>
</reference>
<dbReference type="InterPro" id="IPR050491">
    <property type="entry name" value="AmpC-like"/>
</dbReference>
<evidence type="ECO:0000259" key="4">
    <source>
        <dbReference type="Pfam" id="PF00144"/>
    </source>
</evidence>
<dbReference type="Proteomes" id="UP000663400">
    <property type="component" value="Chromosome"/>
</dbReference>
<evidence type="ECO:0000256" key="2">
    <source>
        <dbReference type="ARBA" id="ARBA00023136"/>
    </source>
</evidence>
<evidence type="ECO:0000313" key="5">
    <source>
        <dbReference type="EMBL" id="QSX76166.1"/>
    </source>
</evidence>
<keyword evidence="6" id="KW-1185">Reference proteome</keyword>
<sequence>MKSSLRVLLLSVLLVSPMAAAQAPATVQDPEAFIADYAGKHRFNGTVLVKQRGEVVYSHSFGEANMALAVPNTRQTRYRIASITKLFTATLVMQLYEEGKLDPERTIATYLPDYAGPAAQRVTVHQLLNHTSGIDNMDKVTSAEQALTEGIPAYQHPWTSDQLLARFASGPLVHEPGKVFDYNNGDYVILGKIVERLRSKRFDEVLDERILKPLGMADSAMLRQSDIVKGLASTYFMRDDLGRLVNDLPVYPENWYAAGAMYSTVDDVLTFSDALFAGRLLRQATLAKMFTPGLDDYGYGLWSYTTKVDGKPYRVVKRPGQIMGAQAQLYRFLDADLTVVILSNTGTTDLDEFVAAIGKRYVVAPAAKR</sequence>
<feature type="domain" description="Beta-lactamase-related" evidence="4">
    <location>
        <begin position="32"/>
        <end position="352"/>
    </location>
</feature>
<evidence type="ECO:0000256" key="3">
    <source>
        <dbReference type="SAM" id="SignalP"/>
    </source>
</evidence>
<keyword evidence="3" id="KW-0732">Signal</keyword>
<dbReference type="PANTHER" id="PTHR46825:SF11">
    <property type="entry name" value="PENICILLIN-BINDING PROTEIN 4"/>
    <property type="match status" value="1"/>
</dbReference>
<dbReference type="SUPFAM" id="SSF56601">
    <property type="entry name" value="beta-lactamase/transpeptidase-like"/>
    <property type="match status" value="1"/>
</dbReference>
<proteinExistence type="predicted"/>
<dbReference type="Gene3D" id="3.40.710.10">
    <property type="entry name" value="DD-peptidase/beta-lactamase superfamily"/>
    <property type="match status" value="1"/>
</dbReference>
<protein>
    <submittedName>
        <fullName evidence="5">Beta-lactamase family protein</fullName>
    </submittedName>
</protein>
<feature type="chain" id="PRO_5046719843" evidence="3">
    <location>
        <begin position="22"/>
        <end position="369"/>
    </location>
</feature>
<comment type="subcellular location">
    <subcellularLocation>
        <location evidence="1">Membrane</location>
    </subcellularLocation>
</comment>
<accession>A0ABX7RH30</accession>
<organism evidence="5 6">
    <name type="scientific">Lysobacter arenosi</name>
    <dbReference type="NCBI Taxonomy" id="2795387"/>
    <lineage>
        <taxon>Bacteria</taxon>
        <taxon>Pseudomonadati</taxon>
        <taxon>Pseudomonadota</taxon>
        <taxon>Gammaproteobacteria</taxon>
        <taxon>Lysobacterales</taxon>
        <taxon>Lysobacteraceae</taxon>
        <taxon>Lysobacter</taxon>
    </lineage>
</organism>
<evidence type="ECO:0000313" key="6">
    <source>
        <dbReference type="Proteomes" id="UP000663400"/>
    </source>
</evidence>
<evidence type="ECO:0000256" key="1">
    <source>
        <dbReference type="ARBA" id="ARBA00004370"/>
    </source>
</evidence>
<gene>
    <name evidence="5" type="ORF">HIV01_006645</name>
</gene>
<dbReference type="EMBL" id="CP071517">
    <property type="protein sequence ID" value="QSX76166.1"/>
    <property type="molecule type" value="Genomic_DNA"/>
</dbReference>
<dbReference type="InterPro" id="IPR001466">
    <property type="entry name" value="Beta-lactam-related"/>
</dbReference>
<dbReference type="PANTHER" id="PTHR46825">
    <property type="entry name" value="D-ALANYL-D-ALANINE-CARBOXYPEPTIDASE/ENDOPEPTIDASE AMPH"/>
    <property type="match status" value="1"/>
</dbReference>